<dbReference type="EMBL" id="JARKIK010000021">
    <property type="protein sequence ID" value="KAK8744813.1"/>
    <property type="molecule type" value="Genomic_DNA"/>
</dbReference>
<evidence type="ECO:0000313" key="2">
    <source>
        <dbReference type="Proteomes" id="UP001445076"/>
    </source>
</evidence>
<proteinExistence type="predicted"/>
<sequence length="111" mass="12712">QETATLQWIIHPFSVPDDAIHDDDFPAKEEWITMRANEALKIEFQNQNADSFWISRLPDSPTLSKRALKLLVSFSTTYLCEKGFSTVLGMKTKKEDSLECCKRCQAGTFNH</sequence>
<feature type="non-terminal residue" evidence="1">
    <location>
        <position position="1"/>
    </location>
</feature>
<evidence type="ECO:0000313" key="1">
    <source>
        <dbReference type="EMBL" id="KAK8744813.1"/>
    </source>
</evidence>
<feature type="non-terminal residue" evidence="1">
    <location>
        <position position="111"/>
    </location>
</feature>
<reference evidence="1 2" key="1">
    <citation type="journal article" date="2024" name="BMC Genomics">
        <title>Genome assembly of redclaw crayfish (Cherax quadricarinatus) provides insights into its immune adaptation and hypoxia tolerance.</title>
        <authorList>
            <person name="Liu Z."/>
            <person name="Zheng J."/>
            <person name="Li H."/>
            <person name="Fang K."/>
            <person name="Wang S."/>
            <person name="He J."/>
            <person name="Zhou D."/>
            <person name="Weng S."/>
            <person name="Chi M."/>
            <person name="Gu Z."/>
            <person name="He J."/>
            <person name="Li F."/>
            <person name="Wang M."/>
        </authorList>
    </citation>
    <scope>NUCLEOTIDE SEQUENCE [LARGE SCALE GENOMIC DNA]</scope>
    <source>
        <strain evidence="1">ZL_2023a</strain>
    </source>
</reference>
<evidence type="ECO:0008006" key="3">
    <source>
        <dbReference type="Google" id="ProtNLM"/>
    </source>
</evidence>
<accession>A0AAW0XY21</accession>
<protein>
    <recommendedName>
        <fullName evidence="3">SCAN domain-containing protein 3</fullName>
    </recommendedName>
</protein>
<keyword evidence="2" id="KW-1185">Reference proteome</keyword>
<comment type="caution">
    <text evidence="1">The sequence shown here is derived from an EMBL/GenBank/DDBJ whole genome shotgun (WGS) entry which is preliminary data.</text>
</comment>
<dbReference type="PANTHER" id="PTHR45913:SF19">
    <property type="entry name" value="LOW QUALITY PROTEIN: ZINC FINGER BED DOMAIN-CONTAINING PROTEIN 5-LIKE"/>
    <property type="match status" value="1"/>
</dbReference>
<name>A0AAW0XY21_CHEQU</name>
<organism evidence="1 2">
    <name type="scientific">Cherax quadricarinatus</name>
    <name type="common">Australian red claw crayfish</name>
    <dbReference type="NCBI Taxonomy" id="27406"/>
    <lineage>
        <taxon>Eukaryota</taxon>
        <taxon>Metazoa</taxon>
        <taxon>Ecdysozoa</taxon>
        <taxon>Arthropoda</taxon>
        <taxon>Crustacea</taxon>
        <taxon>Multicrustacea</taxon>
        <taxon>Malacostraca</taxon>
        <taxon>Eumalacostraca</taxon>
        <taxon>Eucarida</taxon>
        <taxon>Decapoda</taxon>
        <taxon>Pleocyemata</taxon>
        <taxon>Astacidea</taxon>
        <taxon>Parastacoidea</taxon>
        <taxon>Parastacidae</taxon>
        <taxon>Cherax</taxon>
    </lineage>
</organism>
<dbReference type="AlphaFoldDB" id="A0AAW0XY21"/>
<dbReference type="Proteomes" id="UP001445076">
    <property type="component" value="Unassembled WGS sequence"/>
</dbReference>
<dbReference type="PANTHER" id="PTHR45913">
    <property type="entry name" value="EPM2A-INTERACTING PROTEIN 1"/>
    <property type="match status" value="1"/>
</dbReference>
<gene>
    <name evidence="1" type="ORF">OTU49_000632</name>
</gene>